<proteinExistence type="predicted"/>
<sequence length="203" mass="22125">MSYGAIAVPGILQGLTYFSVLAMIAAGFTYMSRMIISAFRRESSPRQRFTIFGLMIVTAITAVCLVALNLFLGSESSPSALLVIVILILVGFALTAQCASAWCRTKWETLVVALVALLVAIPAALGVHVLLHYVNKSPTEAGDVLIPIGTMVLFMWMLLYPLWFGFYALGWTLIDPSWKLGPRHVAGPKVAAPEEEFDVLMED</sequence>
<keyword evidence="3" id="KW-1185">Reference proteome</keyword>
<feature type="transmembrane region" description="Helical" evidence="1">
    <location>
        <begin position="49"/>
        <end position="72"/>
    </location>
</feature>
<evidence type="ECO:0000313" key="2">
    <source>
        <dbReference type="EMBL" id="QDU73366.1"/>
    </source>
</evidence>
<feature type="transmembrane region" description="Helical" evidence="1">
    <location>
        <begin position="6"/>
        <end position="28"/>
    </location>
</feature>
<evidence type="ECO:0000256" key="1">
    <source>
        <dbReference type="SAM" id="Phobius"/>
    </source>
</evidence>
<name>A0A518C2A6_9BACT</name>
<keyword evidence="1" id="KW-0472">Membrane</keyword>
<keyword evidence="1" id="KW-1133">Transmembrane helix</keyword>
<dbReference type="AlphaFoldDB" id="A0A518C2A6"/>
<feature type="transmembrane region" description="Helical" evidence="1">
    <location>
        <begin position="110"/>
        <end position="133"/>
    </location>
</feature>
<feature type="transmembrane region" description="Helical" evidence="1">
    <location>
        <begin position="153"/>
        <end position="174"/>
    </location>
</feature>
<protein>
    <submittedName>
        <fullName evidence="2">Uncharacterized protein</fullName>
    </submittedName>
</protein>
<organism evidence="2 3">
    <name type="scientific">Bremerella volcania</name>
    <dbReference type="NCBI Taxonomy" id="2527984"/>
    <lineage>
        <taxon>Bacteria</taxon>
        <taxon>Pseudomonadati</taxon>
        <taxon>Planctomycetota</taxon>
        <taxon>Planctomycetia</taxon>
        <taxon>Pirellulales</taxon>
        <taxon>Pirellulaceae</taxon>
        <taxon>Bremerella</taxon>
    </lineage>
</organism>
<evidence type="ECO:0000313" key="3">
    <source>
        <dbReference type="Proteomes" id="UP000318626"/>
    </source>
</evidence>
<dbReference type="Proteomes" id="UP000318626">
    <property type="component" value="Chromosome"/>
</dbReference>
<feature type="transmembrane region" description="Helical" evidence="1">
    <location>
        <begin position="78"/>
        <end position="103"/>
    </location>
</feature>
<gene>
    <name evidence="2" type="ORF">Pan97_03360</name>
</gene>
<dbReference type="KEGG" id="bvo:Pan97_03360"/>
<reference evidence="3" key="1">
    <citation type="submission" date="2019-02" db="EMBL/GenBank/DDBJ databases">
        <title>Deep-cultivation of Planctomycetes and their phenomic and genomic characterization uncovers novel biology.</title>
        <authorList>
            <person name="Wiegand S."/>
            <person name="Jogler M."/>
            <person name="Boedeker C."/>
            <person name="Pinto D."/>
            <person name="Vollmers J."/>
            <person name="Rivas-Marin E."/>
            <person name="Kohn T."/>
            <person name="Peeters S.H."/>
            <person name="Heuer A."/>
            <person name="Rast P."/>
            <person name="Oberbeckmann S."/>
            <person name="Bunk B."/>
            <person name="Jeske O."/>
            <person name="Meyerdierks A."/>
            <person name="Storesund J.E."/>
            <person name="Kallscheuer N."/>
            <person name="Luecker S."/>
            <person name="Lage O.M."/>
            <person name="Pohl T."/>
            <person name="Merkel B.J."/>
            <person name="Hornburger P."/>
            <person name="Mueller R.-W."/>
            <person name="Bruemmer F."/>
            <person name="Labrenz M."/>
            <person name="Spormann A.M."/>
            <person name="Op den Camp H."/>
            <person name="Overmann J."/>
            <person name="Amann R."/>
            <person name="Jetten M.S.M."/>
            <person name="Mascher T."/>
            <person name="Medema M.H."/>
            <person name="Devos D.P."/>
            <person name="Kaster A.-K."/>
            <person name="Ovreas L."/>
            <person name="Rohde M."/>
            <person name="Galperin M.Y."/>
            <person name="Jogler C."/>
        </authorList>
    </citation>
    <scope>NUCLEOTIDE SEQUENCE [LARGE SCALE GENOMIC DNA]</scope>
    <source>
        <strain evidence="3">Pan97</strain>
    </source>
</reference>
<keyword evidence="1" id="KW-0812">Transmembrane</keyword>
<accession>A0A518C2A6</accession>
<dbReference type="EMBL" id="CP036289">
    <property type="protein sequence ID" value="QDU73366.1"/>
    <property type="molecule type" value="Genomic_DNA"/>
</dbReference>